<gene>
    <name evidence="1" type="ORF">E5990_11150</name>
</gene>
<reference evidence="1" key="1">
    <citation type="submission" date="2019-04" db="EMBL/GenBank/DDBJ databases">
        <title>Microbes associate with the intestines of laboratory mice.</title>
        <authorList>
            <person name="Navarre W."/>
            <person name="Wong E."/>
            <person name="Huang K.C."/>
            <person name="Tropini C."/>
            <person name="Ng K."/>
            <person name="Yu B."/>
        </authorList>
    </citation>
    <scope>NUCLEOTIDE SEQUENCE</scope>
    <source>
        <strain evidence="1">NM86_A22</strain>
    </source>
</reference>
<accession>A0AC61S2T4</accession>
<evidence type="ECO:0000313" key="1">
    <source>
        <dbReference type="EMBL" id="THG39508.1"/>
    </source>
</evidence>
<evidence type="ECO:0000313" key="2">
    <source>
        <dbReference type="Proteomes" id="UP000305401"/>
    </source>
</evidence>
<organism evidence="1 2">
    <name type="scientific">Muribaculum caecicola</name>
    <dbReference type="NCBI Taxonomy" id="3038144"/>
    <lineage>
        <taxon>Bacteria</taxon>
        <taxon>Pseudomonadati</taxon>
        <taxon>Bacteroidota</taxon>
        <taxon>Bacteroidia</taxon>
        <taxon>Bacteroidales</taxon>
        <taxon>Muribaculaceae</taxon>
        <taxon>Muribaculum</taxon>
    </lineage>
</organism>
<feature type="non-terminal residue" evidence="1">
    <location>
        <position position="1"/>
    </location>
</feature>
<keyword evidence="2" id="KW-1185">Reference proteome</keyword>
<keyword evidence="1" id="KW-0808">Transferase</keyword>
<comment type="caution">
    <text evidence="1">The sequence shown here is derived from an EMBL/GenBank/DDBJ whole genome shotgun (WGS) entry which is preliminary data.</text>
</comment>
<dbReference type="Proteomes" id="UP000305401">
    <property type="component" value="Unassembled WGS sequence"/>
</dbReference>
<sequence length="362" mass="40908">EFEQGRPLLEMIRRERPELGIVLSFFSPSGYEVRKNYPVADIVCYLPFDTASNARRWVETINPEMAIFVKYEFWGNYLEQLKKKDIPTYLISAIFRKSQSFFQWWGGTFRHMLGCYSKLYVQDEASARLLAGINVHNVDVTGDTRFDRVTDICRTTHEIAQMEALKNTGKKIIVFGSSWKADEQLYADWLRSHTDICGVIAPHEFDNCRLQKLKEEFTTKQGDTILLSELTSITDTADIYKCTKQLKCIIVDSFGQLASLYRYGDIAYIGGGFGHGIHNINEAAVYGIPVIFGPKHQKFKEATDLINCGGGFEVSGKTQLESILNTLISDEKTLYTSGKAAGSYIARNIGATPAIFKSIFDI</sequence>
<name>A0AC61S2T4_9BACT</name>
<dbReference type="EMBL" id="SSTG01000251">
    <property type="protein sequence ID" value="THG39508.1"/>
    <property type="molecule type" value="Genomic_DNA"/>
</dbReference>
<protein>
    <submittedName>
        <fullName evidence="1">3-deoxy-D-manno-octulosonic acid transferase</fullName>
    </submittedName>
</protein>
<proteinExistence type="predicted"/>